<evidence type="ECO:0000256" key="5">
    <source>
        <dbReference type="ARBA" id="ARBA00022989"/>
    </source>
</evidence>
<feature type="transmembrane region" description="Helical" evidence="7">
    <location>
        <begin position="146"/>
        <end position="167"/>
    </location>
</feature>
<protein>
    <submittedName>
        <fullName evidence="9">Putative aldouronate transport system permease protein</fullName>
    </submittedName>
</protein>
<feature type="transmembrane region" description="Helical" evidence="7">
    <location>
        <begin position="114"/>
        <end position="134"/>
    </location>
</feature>
<dbReference type="GO" id="GO:0005886">
    <property type="term" value="C:plasma membrane"/>
    <property type="evidence" value="ECO:0007669"/>
    <property type="project" value="UniProtKB-SubCell"/>
</dbReference>
<dbReference type="PANTHER" id="PTHR43744">
    <property type="entry name" value="ABC TRANSPORTER PERMEASE PROTEIN MG189-RELATED-RELATED"/>
    <property type="match status" value="1"/>
</dbReference>
<feature type="transmembrane region" description="Helical" evidence="7">
    <location>
        <begin position="265"/>
        <end position="285"/>
    </location>
</feature>
<keyword evidence="2" id="KW-0813">Transport</keyword>
<dbReference type="SUPFAM" id="SSF161098">
    <property type="entry name" value="MetI-like"/>
    <property type="match status" value="1"/>
</dbReference>
<dbReference type="PANTHER" id="PTHR43744:SF9">
    <property type="entry name" value="POLYGALACTURONAN_RHAMNOGALACTURONAN TRANSPORT SYSTEM PERMEASE PROTEIN YTCP"/>
    <property type="match status" value="1"/>
</dbReference>
<feature type="transmembrane region" description="Helical" evidence="7">
    <location>
        <begin position="21"/>
        <end position="42"/>
    </location>
</feature>
<feature type="domain" description="ABC transmembrane type-1" evidence="8">
    <location>
        <begin position="79"/>
        <end position="285"/>
    </location>
</feature>
<keyword evidence="10" id="KW-1185">Reference proteome</keyword>
<keyword evidence="4 7" id="KW-0812">Transmembrane</keyword>
<dbReference type="EMBL" id="FNID01000005">
    <property type="protein sequence ID" value="SDM81163.1"/>
    <property type="molecule type" value="Genomic_DNA"/>
</dbReference>
<evidence type="ECO:0000313" key="9">
    <source>
        <dbReference type="EMBL" id="SDM81163.1"/>
    </source>
</evidence>
<keyword evidence="6 7" id="KW-0472">Membrane</keyword>
<proteinExistence type="predicted"/>
<evidence type="ECO:0000259" key="8">
    <source>
        <dbReference type="PROSITE" id="PS50928"/>
    </source>
</evidence>
<evidence type="ECO:0000256" key="2">
    <source>
        <dbReference type="ARBA" id="ARBA00022448"/>
    </source>
</evidence>
<evidence type="ECO:0000256" key="1">
    <source>
        <dbReference type="ARBA" id="ARBA00004651"/>
    </source>
</evidence>
<evidence type="ECO:0000256" key="4">
    <source>
        <dbReference type="ARBA" id="ARBA00022692"/>
    </source>
</evidence>
<keyword evidence="5 7" id="KW-1133">Transmembrane helix</keyword>
<feature type="transmembrane region" description="Helical" evidence="7">
    <location>
        <begin position="187"/>
        <end position="214"/>
    </location>
</feature>
<dbReference type="RefSeq" id="WP_092638264.1">
    <property type="nucleotide sequence ID" value="NZ_FNID01000005.1"/>
</dbReference>
<evidence type="ECO:0000256" key="7">
    <source>
        <dbReference type="SAM" id="Phobius"/>
    </source>
</evidence>
<organism evidence="9 10">
    <name type="scientific">Acetanaerobacterium elongatum</name>
    <dbReference type="NCBI Taxonomy" id="258515"/>
    <lineage>
        <taxon>Bacteria</taxon>
        <taxon>Bacillati</taxon>
        <taxon>Bacillota</taxon>
        <taxon>Clostridia</taxon>
        <taxon>Eubacteriales</taxon>
        <taxon>Oscillospiraceae</taxon>
        <taxon>Acetanaerobacterium</taxon>
    </lineage>
</organism>
<feature type="transmembrane region" description="Helical" evidence="7">
    <location>
        <begin position="78"/>
        <end position="102"/>
    </location>
</feature>
<dbReference type="Proteomes" id="UP000199182">
    <property type="component" value="Unassembled WGS sequence"/>
</dbReference>
<dbReference type="OrthoDB" id="9771544at2"/>
<comment type="subcellular location">
    <subcellularLocation>
        <location evidence="1">Cell membrane</location>
        <topology evidence="1">Multi-pass membrane protein</topology>
    </subcellularLocation>
</comment>
<dbReference type="AlphaFoldDB" id="A0A1G9WA68"/>
<evidence type="ECO:0000256" key="3">
    <source>
        <dbReference type="ARBA" id="ARBA00022475"/>
    </source>
</evidence>
<dbReference type="GO" id="GO:0055085">
    <property type="term" value="P:transmembrane transport"/>
    <property type="evidence" value="ECO:0007669"/>
    <property type="project" value="InterPro"/>
</dbReference>
<dbReference type="CDD" id="cd06261">
    <property type="entry name" value="TM_PBP2"/>
    <property type="match status" value="1"/>
</dbReference>
<dbReference type="STRING" id="258515.SAMN05192585_10584"/>
<dbReference type="Gene3D" id="1.10.3720.10">
    <property type="entry name" value="MetI-like"/>
    <property type="match status" value="1"/>
</dbReference>
<reference evidence="9 10" key="1">
    <citation type="submission" date="2016-10" db="EMBL/GenBank/DDBJ databases">
        <authorList>
            <person name="de Groot N.N."/>
        </authorList>
    </citation>
    <scope>NUCLEOTIDE SEQUENCE [LARGE SCALE GENOMIC DNA]</scope>
    <source>
        <strain evidence="9 10">CGMCC 1.5012</strain>
    </source>
</reference>
<evidence type="ECO:0000313" key="10">
    <source>
        <dbReference type="Proteomes" id="UP000199182"/>
    </source>
</evidence>
<dbReference type="PROSITE" id="PS50928">
    <property type="entry name" value="ABC_TM1"/>
    <property type="match status" value="1"/>
</dbReference>
<evidence type="ECO:0000256" key="6">
    <source>
        <dbReference type="ARBA" id="ARBA00023136"/>
    </source>
</evidence>
<accession>A0A1G9WA68</accession>
<name>A0A1G9WA68_9FIRM</name>
<sequence>MKIKSPGINKISFGSNVFLTVLFIIITILCLAPILLVIMISLTDERTILQNGYSFLPQKFSVQSYQYLLKGGSLIMNAYGVSIIVAIIGTVLSLLTITLYAYPLSRNDFKYKGFFAFLAYFTTIFGGGLVPWVMVYNQLLPIANSIWVLIFPMLINAWYVIIMRTFIKTTVPEAIIESARIDGAGEFKTLFAIVLPLCKAGLATIGLFAMLGYWNDWYLPLLFVTDKKVYNIQYLMYQTLQNIQFLSTTTIGNASDIAASLPSEGARMAIAVLSIGPIIFAYPFFQGYFVKGLTIGAVKG</sequence>
<gene>
    <name evidence="9" type="ORF">SAMN05192585_10584</name>
</gene>
<dbReference type="InterPro" id="IPR035906">
    <property type="entry name" value="MetI-like_sf"/>
</dbReference>
<dbReference type="InterPro" id="IPR000515">
    <property type="entry name" value="MetI-like"/>
</dbReference>
<keyword evidence="3" id="KW-1003">Cell membrane</keyword>